<evidence type="ECO:0000256" key="5">
    <source>
        <dbReference type="ARBA" id="ARBA00022842"/>
    </source>
</evidence>
<dbReference type="UniPathway" id="UPA00060">
    <property type="reaction ID" value="UER00141"/>
</dbReference>
<proteinExistence type="inferred from homology"/>
<evidence type="ECO:0000256" key="13">
    <source>
        <dbReference type="RuleBase" id="RU004253"/>
    </source>
</evidence>
<dbReference type="Pfam" id="PF02581">
    <property type="entry name" value="TMP-TENI"/>
    <property type="match status" value="1"/>
</dbReference>
<dbReference type="Gene3D" id="3.20.20.70">
    <property type="entry name" value="Aldolase class I"/>
    <property type="match status" value="1"/>
</dbReference>
<evidence type="ECO:0000256" key="12">
    <source>
        <dbReference type="RuleBase" id="RU003826"/>
    </source>
</evidence>
<evidence type="ECO:0000313" key="16">
    <source>
        <dbReference type="Proteomes" id="UP000198751"/>
    </source>
</evidence>
<comment type="cofactor">
    <cofactor evidence="11">
        <name>Mg(2+)</name>
        <dbReference type="ChEBI" id="CHEBI:18420"/>
    </cofactor>
    <text evidence="11">Binds 1 Mg(2+) ion per subunit.</text>
</comment>
<comment type="catalytic activity">
    <reaction evidence="8 11 12">
        <text>2-(2-carboxy-4-methylthiazol-5-yl)ethyl phosphate + 4-amino-2-methyl-5-(diphosphooxymethyl)pyrimidine + 2 H(+) = thiamine phosphate + CO2 + diphosphate</text>
        <dbReference type="Rhea" id="RHEA:47848"/>
        <dbReference type="ChEBI" id="CHEBI:15378"/>
        <dbReference type="ChEBI" id="CHEBI:16526"/>
        <dbReference type="ChEBI" id="CHEBI:33019"/>
        <dbReference type="ChEBI" id="CHEBI:37575"/>
        <dbReference type="ChEBI" id="CHEBI:57841"/>
        <dbReference type="ChEBI" id="CHEBI:62890"/>
        <dbReference type="EC" id="2.5.1.3"/>
    </reaction>
</comment>
<dbReference type="InterPro" id="IPR034291">
    <property type="entry name" value="TMP_synthase"/>
</dbReference>
<feature type="domain" description="Thiamine phosphate synthase/TenI" evidence="14">
    <location>
        <begin position="32"/>
        <end position="218"/>
    </location>
</feature>
<dbReference type="GO" id="GO:0004789">
    <property type="term" value="F:thiamine-phosphate diphosphorylase activity"/>
    <property type="evidence" value="ECO:0007669"/>
    <property type="project" value="UniProtKB-UniRule"/>
</dbReference>
<evidence type="ECO:0000256" key="7">
    <source>
        <dbReference type="ARBA" id="ARBA00047334"/>
    </source>
</evidence>
<dbReference type="RefSeq" id="WP_172829983.1">
    <property type="nucleotide sequence ID" value="NZ_LT629779.1"/>
</dbReference>
<dbReference type="PANTHER" id="PTHR20857">
    <property type="entry name" value="THIAMINE-PHOSPHATE PYROPHOSPHORYLASE"/>
    <property type="match status" value="1"/>
</dbReference>
<keyword evidence="6 11" id="KW-0784">Thiamine biosynthesis</keyword>
<dbReference type="PANTHER" id="PTHR20857:SF15">
    <property type="entry name" value="THIAMINE-PHOSPHATE SYNTHASE"/>
    <property type="match status" value="1"/>
</dbReference>
<dbReference type="CDD" id="cd00564">
    <property type="entry name" value="TMP_TenI"/>
    <property type="match status" value="1"/>
</dbReference>
<feature type="binding site" evidence="11">
    <location>
        <position position="166"/>
    </location>
    <ligand>
        <name>4-amino-2-methyl-5-(diphosphooxymethyl)pyrimidine</name>
        <dbReference type="ChEBI" id="CHEBI:57841"/>
    </ligand>
</feature>
<feature type="binding site" evidence="11">
    <location>
        <position position="94"/>
    </location>
    <ligand>
        <name>Mg(2+)</name>
        <dbReference type="ChEBI" id="CHEBI:18420"/>
    </ligand>
</feature>
<gene>
    <name evidence="11" type="primary">thiE</name>
    <name evidence="15" type="ORF">SAMN04489743_2963</name>
</gene>
<dbReference type="GO" id="GO:0000287">
    <property type="term" value="F:magnesium ion binding"/>
    <property type="evidence" value="ECO:0007669"/>
    <property type="project" value="UniProtKB-UniRule"/>
</dbReference>
<dbReference type="GO" id="GO:0009229">
    <property type="term" value="P:thiamine diphosphate biosynthetic process"/>
    <property type="evidence" value="ECO:0007669"/>
    <property type="project" value="UniProtKB-UniRule"/>
</dbReference>
<evidence type="ECO:0000256" key="1">
    <source>
        <dbReference type="ARBA" id="ARBA00003814"/>
    </source>
</evidence>
<feature type="binding site" evidence="11">
    <location>
        <begin position="163"/>
        <end position="165"/>
    </location>
    <ligand>
        <name>2-[(2R,5Z)-2-carboxy-4-methylthiazol-5(2H)-ylidene]ethyl phosphate</name>
        <dbReference type="ChEBI" id="CHEBI:62899"/>
    </ligand>
</feature>
<evidence type="ECO:0000256" key="11">
    <source>
        <dbReference type="HAMAP-Rule" id="MF_00097"/>
    </source>
</evidence>
<evidence type="ECO:0000256" key="4">
    <source>
        <dbReference type="ARBA" id="ARBA00022723"/>
    </source>
</evidence>
<evidence type="ECO:0000256" key="2">
    <source>
        <dbReference type="ARBA" id="ARBA00005165"/>
    </source>
</evidence>
<comment type="function">
    <text evidence="1 11">Condenses 4-methyl-5-(beta-hydroxyethyl)thiazole monophosphate (THZ-P) and 2-methyl-4-amino-5-hydroxymethyl pyrimidine pyrophosphate (HMP-PP) to form thiamine monophosphate (TMP).</text>
</comment>
<dbReference type="InterPro" id="IPR036206">
    <property type="entry name" value="ThiamineP_synth_sf"/>
</dbReference>
<dbReference type="Proteomes" id="UP000198751">
    <property type="component" value="Chromosome I"/>
</dbReference>
<sequence>MNVSHSPAPAAAPGTDAFTTAAGNGALKSARLYLCTDARRGRGDFAGFVDAAFEGGVDIIQLRDKSIEAAEELDLLAVLKESAQRHGRLWAVNDRADIAVLSGAPVFHVGQKDLPVPAARTLLNGNAAIGLSSHTPEQVDAALADAAGPAGLDYFCVGPLWATPTKPGRAAVGLELVKYAAAKAPSDVPWFAIGGIDHSNVDQVVAAGASRIVVVRAITDAADPAAAAASLRSALDSAAS</sequence>
<dbReference type="GO" id="GO:0009228">
    <property type="term" value="P:thiamine biosynthetic process"/>
    <property type="evidence" value="ECO:0007669"/>
    <property type="project" value="UniProtKB-KW"/>
</dbReference>
<name>A0A1H2AGM5_9MICC</name>
<evidence type="ECO:0000256" key="9">
    <source>
        <dbReference type="ARBA" id="ARBA00047883"/>
    </source>
</evidence>
<dbReference type="EC" id="2.5.1.3" evidence="11"/>
<dbReference type="HAMAP" id="MF_00097">
    <property type="entry name" value="TMP_synthase"/>
    <property type="match status" value="1"/>
</dbReference>
<evidence type="ECO:0000259" key="14">
    <source>
        <dbReference type="Pfam" id="PF02581"/>
    </source>
</evidence>
<comment type="catalytic activity">
    <reaction evidence="9 11 12">
        <text>2-[(2R,5Z)-2-carboxy-4-methylthiazol-5(2H)-ylidene]ethyl phosphate + 4-amino-2-methyl-5-(diphosphooxymethyl)pyrimidine + 2 H(+) = thiamine phosphate + CO2 + diphosphate</text>
        <dbReference type="Rhea" id="RHEA:47844"/>
        <dbReference type="ChEBI" id="CHEBI:15378"/>
        <dbReference type="ChEBI" id="CHEBI:16526"/>
        <dbReference type="ChEBI" id="CHEBI:33019"/>
        <dbReference type="ChEBI" id="CHEBI:37575"/>
        <dbReference type="ChEBI" id="CHEBI:57841"/>
        <dbReference type="ChEBI" id="CHEBI:62899"/>
        <dbReference type="EC" id="2.5.1.3"/>
    </reaction>
</comment>
<evidence type="ECO:0000256" key="3">
    <source>
        <dbReference type="ARBA" id="ARBA00022679"/>
    </source>
</evidence>
<keyword evidence="5 11" id="KW-0460">Magnesium</keyword>
<dbReference type="NCBIfam" id="TIGR00693">
    <property type="entry name" value="thiE"/>
    <property type="match status" value="1"/>
</dbReference>
<keyword evidence="16" id="KW-1185">Reference proteome</keyword>
<reference evidence="16" key="1">
    <citation type="submission" date="2016-10" db="EMBL/GenBank/DDBJ databases">
        <authorList>
            <person name="Varghese N."/>
            <person name="Submissions S."/>
        </authorList>
    </citation>
    <scope>NUCLEOTIDE SEQUENCE [LARGE SCALE GENOMIC DNA]</scope>
    <source>
        <strain evidence="16">IMMIB L-1606</strain>
    </source>
</reference>
<evidence type="ECO:0000313" key="15">
    <source>
        <dbReference type="EMBL" id="SDT44969.1"/>
    </source>
</evidence>
<comment type="catalytic activity">
    <reaction evidence="7 11 12">
        <text>4-methyl-5-(2-phosphooxyethyl)-thiazole + 4-amino-2-methyl-5-(diphosphooxymethyl)pyrimidine + H(+) = thiamine phosphate + diphosphate</text>
        <dbReference type="Rhea" id="RHEA:22328"/>
        <dbReference type="ChEBI" id="CHEBI:15378"/>
        <dbReference type="ChEBI" id="CHEBI:33019"/>
        <dbReference type="ChEBI" id="CHEBI:37575"/>
        <dbReference type="ChEBI" id="CHEBI:57841"/>
        <dbReference type="ChEBI" id="CHEBI:58296"/>
        <dbReference type="EC" id="2.5.1.3"/>
    </reaction>
</comment>
<dbReference type="InterPro" id="IPR013785">
    <property type="entry name" value="Aldolase_TIM"/>
</dbReference>
<feature type="binding site" evidence="11">
    <location>
        <position position="195"/>
    </location>
    <ligand>
        <name>2-[(2R,5Z)-2-carboxy-4-methylthiazol-5(2H)-ylidene]ethyl phosphate</name>
        <dbReference type="ChEBI" id="CHEBI:62899"/>
    </ligand>
</feature>
<dbReference type="FunFam" id="3.20.20.70:FF:000178">
    <property type="entry name" value="Thiamine-phosphate synthase"/>
    <property type="match status" value="1"/>
</dbReference>
<evidence type="ECO:0000256" key="8">
    <source>
        <dbReference type="ARBA" id="ARBA00047851"/>
    </source>
</evidence>
<accession>A0A1H2AGM5</accession>
<organism evidence="15 16">
    <name type="scientific">Pseudarthrobacter equi</name>
    <dbReference type="NCBI Taxonomy" id="728066"/>
    <lineage>
        <taxon>Bacteria</taxon>
        <taxon>Bacillati</taxon>
        <taxon>Actinomycetota</taxon>
        <taxon>Actinomycetes</taxon>
        <taxon>Micrococcales</taxon>
        <taxon>Micrococcaceae</taxon>
        <taxon>Pseudarthrobacter</taxon>
    </lineage>
</organism>
<feature type="binding site" evidence="11">
    <location>
        <begin position="61"/>
        <end position="65"/>
    </location>
    <ligand>
        <name>4-amino-2-methyl-5-(diphosphooxymethyl)pyrimidine</name>
        <dbReference type="ChEBI" id="CHEBI:57841"/>
    </ligand>
</feature>
<comment type="caution">
    <text evidence="11">Lacks conserved residue(s) required for the propagation of feature annotation.</text>
</comment>
<dbReference type="InterPro" id="IPR022998">
    <property type="entry name" value="ThiamineP_synth_TenI"/>
</dbReference>
<dbReference type="AlphaFoldDB" id="A0A1H2AGM5"/>
<dbReference type="EMBL" id="LT629779">
    <property type="protein sequence ID" value="SDT44969.1"/>
    <property type="molecule type" value="Genomic_DNA"/>
</dbReference>
<feature type="binding site" evidence="11">
    <location>
        <position position="93"/>
    </location>
    <ligand>
        <name>4-amino-2-methyl-5-(diphosphooxymethyl)pyrimidine</name>
        <dbReference type="ChEBI" id="CHEBI:57841"/>
    </ligand>
</feature>
<dbReference type="GO" id="GO:0005737">
    <property type="term" value="C:cytoplasm"/>
    <property type="evidence" value="ECO:0007669"/>
    <property type="project" value="TreeGrafter"/>
</dbReference>
<keyword evidence="4 11" id="KW-0479">Metal-binding</keyword>
<feature type="binding site" evidence="11">
    <location>
        <position position="113"/>
    </location>
    <ligand>
        <name>Mg(2+)</name>
        <dbReference type="ChEBI" id="CHEBI:18420"/>
    </ligand>
</feature>
<feature type="binding site" evidence="11">
    <location>
        <position position="132"/>
    </location>
    <ligand>
        <name>4-amino-2-methyl-5-(diphosphooxymethyl)pyrimidine</name>
        <dbReference type="ChEBI" id="CHEBI:57841"/>
    </ligand>
</feature>
<evidence type="ECO:0000256" key="6">
    <source>
        <dbReference type="ARBA" id="ARBA00022977"/>
    </source>
</evidence>
<protein>
    <recommendedName>
        <fullName evidence="11">Thiamine-phosphate synthase</fullName>
        <shortName evidence="11">TP synthase</shortName>
        <shortName evidence="11">TPS</shortName>
        <ecNumber evidence="11">2.5.1.3</ecNumber>
    </recommendedName>
    <alternativeName>
        <fullName evidence="11">Thiamine-phosphate pyrophosphorylase</fullName>
        <shortName evidence="11">TMP pyrophosphorylase</shortName>
        <shortName evidence="11">TMP-PPase</shortName>
    </alternativeName>
</protein>
<comment type="similarity">
    <text evidence="10 11 12">Belongs to the thiamine-phosphate synthase family.</text>
</comment>
<comment type="pathway">
    <text evidence="2 11 13">Cofactor biosynthesis; thiamine diphosphate biosynthesis; thiamine phosphate from 4-amino-2-methyl-5-diphosphomethylpyrimidine and 4-methyl-5-(2-phosphoethyl)-thiazole: step 1/1.</text>
</comment>
<keyword evidence="3 11" id="KW-0808">Transferase</keyword>
<evidence type="ECO:0000256" key="10">
    <source>
        <dbReference type="ARBA" id="ARBA00061123"/>
    </source>
</evidence>
<dbReference type="SUPFAM" id="SSF51391">
    <property type="entry name" value="Thiamin phosphate synthase"/>
    <property type="match status" value="1"/>
</dbReference>